<dbReference type="InterPro" id="IPR000847">
    <property type="entry name" value="LysR_HTH_N"/>
</dbReference>
<dbReference type="SUPFAM" id="SSF53850">
    <property type="entry name" value="Periplasmic binding protein-like II"/>
    <property type="match status" value="1"/>
</dbReference>
<sequence length="308" mass="33248">MDMRHLELLRDLADRGTLAAVAAATHRTPSAVSQQLRTAEREIGVRLVEPDGRRLRLTPEGRLLAAGADEVGEVLARVRGRLDELVGTPAGTVSIGTLPSAGEALLPGVLQRLSSTQIYLEIDDFDVSEAEFAVRARDVDVVVAHSLTPGAASVQDGLVRRVIAREPIDVALPASHPLAGRATLRPADLAGTTWVGVPVGYPFDTVLGSIERDLGAPLERRYRLRDNRLVESLVASGEGLGLLPRFTTRSRQGVVIRPLQGVRAHRSIFALSRQQRHERLAVRTVVDLLVEVGRDLVRARGEAATLEG</sequence>
<dbReference type="Proteomes" id="UP000431092">
    <property type="component" value="Unassembled WGS sequence"/>
</dbReference>
<evidence type="ECO:0000256" key="2">
    <source>
        <dbReference type="ARBA" id="ARBA00023015"/>
    </source>
</evidence>
<dbReference type="Pfam" id="PF00126">
    <property type="entry name" value="HTH_1"/>
    <property type="match status" value="1"/>
</dbReference>
<feature type="domain" description="HTH lysR-type" evidence="5">
    <location>
        <begin position="1"/>
        <end position="58"/>
    </location>
</feature>
<accession>A0A6I3IC67</accession>
<dbReference type="InterPro" id="IPR005119">
    <property type="entry name" value="LysR_subst-bd"/>
</dbReference>
<reference evidence="6 7" key="1">
    <citation type="submission" date="2019-11" db="EMBL/GenBank/DDBJ databases">
        <title>Whole genome sequencing identifies a novel species of the genus Arsenicicoccus isolated from human blood.</title>
        <authorList>
            <person name="Jeong J.H."/>
            <person name="Kweon O.J."/>
            <person name="Kim H.R."/>
            <person name="Kim T.-H."/>
            <person name="Ha S.-M."/>
            <person name="Lee M.-K."/>
        </authorList>
    </citation>
    <scope>NUCLEOTIDE SEQUENCE [LARGE SCALE GENOMIC DNA]</scope>
    <source>
        <strain evidence="6 7">MKL-02</strain>
    </source>
</reference>
<dbReference type="EMBL" id="WLVL01000027">
    <property type="protein sequence ID" value="MTB71828.1"/>
    <property type="molecule type" value="Genomic_DNA"/>
</dbReference>
<keyword evidence="2" id="KW-0805">Transcription regulation</keyword>
<evidence type="ECO:0000313" key="7">
    <source>
        <dbReference type="Proteomes" id="UP000431092"/>
    </source>
</evidence>
<dbReference type="PANTHER" id="PTHR30346">
    <property type="entry name" value="TRANSCRIPTIONAL DUAL REGULATOR HCAR-RELATED"/>
    <property type="match status" value="1"/>
</dbReference>
<dbReference type="PANTHER" id="PTHR30346:SF29">
    <property type="entry name" value="LYSR SUBSTRATE-BINDING"/>
    <property type="match status" value="1"/>
</dbReference>
<evidence type="ECO:0000256" key="1">
    <source>
        <dbReference type="ARBA" id="ARBA00009437"/>
    </source>
</evidence>
<evidence type="ECO:0000313" key="6">
    <source>
        <dbReference type="EMBL" id="MTB71828.1"/>
    </source>
</evidence>
<dbReference type="SUPFAM" id="SSF46785">
    <property type="entry name" value="Winged helix' DNA-binding domain"/>
    <property type="match status" value="1"/>
</dbReference>
<gene>
    <name evidence="6" type="ORF">GGG17_07575</name>
</gene>
<dbReference type="GO" id="GO:0003700">
    <property type="term" value="F:DNA-binding transcription factor activity"/>
    <property type="evidence" value="ECO:0007669"/>
    <property type="project" value="InterPro"/>
</dbReference>
<protein>
    <submittedName>
        <fullName evidence="6">LysR family transcriptional regulator</fullName>
    </submittedName>
</protein>
<keyword evidence="4" id="KW-0804">Transcription</keyword>
<evidence type="ECO:0000256" key="4">
    <source>
        <dbReference type="ARBA" id="ARBA00023163"/>
    </source>
</evidence>
<dbReference type="PROSITE" id="PS50931">
    <property type="entry name" value="HTH_LYSR"/>
    <property type="match status" value="1"/>
</dbReference>
<evidence type="ECO:0000256" key="3">
    <source>
        <dbReference type="ARBA" id="ARBA00023125"/>
    </source>
</evidence>
<dbReference type="Pfam" id="PF03466">
    <property type="entry name" value="LysR_substrate"/>
    <property type="match status" value="1"/>
</dbReference>
<dbReference type="InterPro" id="IPR036390">
    <property type="entry name" value="WH_DNA-bd_sf"/>
</dbReference>
<comment type="caution">
    <text evidence="6">The sequence shown here is derived from an EMBL/GenBank/DDBJ whole genome shotgun (WGS) entry which is preliminary data.</text>
</comment>
<keyword evidence="7" id="KW-1185">Reference proteome</keyword>
<dbReference type="RefSeq" id="WP_154593137.1">
    <property type="nucleotide sequence ID" value="NZ_WLVL01000027.1"/>
</dbReference>
<dbReference type="Gene3D" id="3.40.190.10">
    <property type="entry name" value="Periplasmic binding protein-like II"/>
    <property type="match status" value="2"/>
</dbReference>
<name>A0A6I3IC67_9MICO</name>
<dbReference type="Gene3D" id="1.10.10.10">
    <property type="entry name" value="Winged helix-like DNA-binding domain superfamily/Winged helix DNA-binding domain"/>
    <property type="match status" value="1"/>
</dbReference>
<proteinExistence type="inferred from homology"/>
<keyword evidence="3" id="KW-0238">DNA-binding</keyword>
<dbReference type="InterPro" id="IPR036388">
    <property type="entry name" value="WH-like_DNA-bd_sf"/>
</dbReference>
<comment type="similarity">
    <text evidence="1">Belongs to the LysR transcriptional regulatory family.</text>
</comment>
<dbReference type="GO" id="GO:0003677">
    <property type="term" value="F:DNA binding"/>
    <property type="evidence" value="ECO:0007669"/>
    <property type="project" value="UniProtKB-KW"/>
</dbReference>
<dbReference type="AlphaFoldDB" id="A0A6I3IC67"/>
<dbReference type="GO" id="GO:0032993">
    <property type="term" value="C:protein-DNA complex"/>
    <property type="evidence" value="ECO:0007669"/>
    <property type="project" value="TreeGrafter"/>
</dbReference>
<organism evidence="6 7">
    <name type="scientific">Arsenicicoccus cauae</name>
    <dbReference type="NCBI Taxonomy" id="2663847"/>
    <lineage>
        <taxon>Bacteria</taxon>
        <taxon>Bacillati</taxon>
        <taxon>Actinomycetota</taxon>
        <taxon>Actinomycetes</taxon>
        <taxon>Micrococcales</taxon>
        <taxon>Intrasporangiaceae</taxon>
        <taxon>Arsenicicoccus</taxon>
    </lineage>
</organism>
<evidence type="ECO:0000259" key="5">
    <source>
        <dbReference type="PROSITE" id="PS50931"/>
    </source>
</evidence>